<dbReference type="OrthoDB" id="502939at2"/>
<dbReference type="PANTHER" id="PTHR13847">
    <property type="entry name" value="SARCOSINE DEHYDROGENASE-RELATED"/>
    <property type="match status" value="1"/>
</dbReference>
<reference evidence="3 4" key="1">
    <citation type="journal article" date="2016" name="Biochim. Biophys. Acta">
        <title>Characterization of red-shifted phycobilisomes isolated from the chlorophyll f-containing cyanobacterium Halomicronema hongdechloris.</title>
        <authorList>
            <person name="Li Y."/>
            <person name="Lin Y."/>
            <person name="Garvey C.J."/>
            <person name="Birch D."/>
            <person name="Corkery R.W."/>
            <person name="Loughlin P.C."/>
            <person name="Scheer H."/>
            <person name="Willows R.D."/>
            <person name="Chen M."/>
        </authorList>
    </citation>
    <scope>NUCLEOTIDE SEQUENCE [LARGE SCALE GENOMIC DNA]</scope>
    <source>
        <strain evidence="3 4">C2206</strain>
    </source>
</reference>
<dbReference type="Pfam" id="PF01266">
    <property type="entry name" value="DAO"/>
    <property type="match status" value="1"/>
</dbReference>
<dbReference type="GO" id="GO:0005737">
    <property type="term" value="C:cytoplasm"/>
    <property type="evidence" value="ECO:0007669"/>
    <property type="project" value="TreeGrafter"/>
</dbReference>
<evidence type="ECO:0000256" key="1">
    <source>
        <dbReference type="ARBA" id="ARBA00023002"/>
    </source>
</evidence>
<dbReference type="Proteomes" id="UP000191901">
    <property type="component" value="Chromosome"/>
</dbReference>
<evidence type="ECO:0000313" key="3">
    <source>
        <dbReference type="EMBL" id="ASC70682.1"/>
    </source>
</evidence>
<dbReference type="RefSeq" id="WP_088429453.1">
    <property type="nucleotide sequence ID" value="NZ_CP021983.2"/>
</dbReference>
<dbReference type="SUPFAM" id="SSF51905">
    <property type="entry name" value="FAD/NAD(P)-binding domain"/>
    <property type="match status" value="1"/>
</dbReference>
<sequence>MPTFDWIVVGNGLAGAALSYELARQQFSVLLLDRALQPASATRFSYGGIPYWAGTTPLTRQLCREGIERHRQLSEELGIDTQFRELDLVLTIAAGAEVETVAAPYRKCAIPPQLISAAAAQQLDPLLDASTLAAALTVRHGHVSPTALVAAYNHGFQQLGGTVIIAPVTGLVRIGERVTGVTTPQQAYAAGHVAIAAGGYSRVLLKQADLPIPLYYTHAELIETPPLDLTLRTLVMPADAQRFQLEAQVSAPTTAPLWEQPGREIAPPILDSGAIQFQDGHLCIGQISRALSDLEADIDAQASETQLRAAICRHLPSLKGVPGTWHHCLVSFSRDGLPLVGPVANVTGVQVFTGFSSPFALLPPTAQRFAAWATGKPDDLIKQMTPARFTS</sequence>
<dbReference type="GO" id="GO:0102317">
    <property type="term" value="F:4-methylaminobutyrate oxidase (demethylating) activity"/>
    <property type="evidence" value="ECO:0007669"/>
    <property type="project" value="UniProtKB-EC"/>
</dbReference>
<evidence type="ECO:0000313" key="4">
    <source>
        <dbReference type="Proteomes" id="UP000191901"/>
    </source>
</evidence>
<name>A0A1Z3HK42_9CYAN</name>
<dbReference type="InterPro" id="IPR036188">
    <property type="entry name" value="FAD/NAD-bd_sf"/>
</dbReference>
<keyword evidence="4" id="KW-1185">Reference proteome</keyword>
<dbReference type="EC" id="1.5.3.19" evidence="3"/>
<dbReference type="InterPro" id="IPR006076">
    <property type="entry name" value="FAD-dep_OxRdtase"/>
</dbReference>
<dbReference type="KEGG" id="hhg:XM38_016270"/>
<protein>
    <submittedName>
        <fullName evidence="3">4-methylaminobutanoate oxidase (Formaldehyde-forming)</fullName>
        <ecNumber evidence="3">1.5.3.19</ecNumber>
    </submittedName>
</protein>
<keyword evidence="1 3" id="KW-0560">Oxidoreductase</keyword>
<dbReference type="AlphaFoldDB" id="A0A1Z3HK42"/>
<dbReference type="PANTHER" id="PTHR13847:SF287">
    <property type="entry name" value="FAD-DEPENDENT OXIDOREDUCTASE DOMAIN-CONTAINING PROTEIN 1"/>
    <property type="match status" value="1"/>
</dbReference>
<dbReference type="Gene3D" id="3.30.9.10">
    <property type="entry name" value="D-Amino Acid Oxidase, subunit A, domain 2"/>
    <property type="match status" value="1"/>
</dbReference>
<gene>
    <name evidence="3" type="primary">abo</name>
    <name evidence="3" type="ORF">XM38_016270</name>
</gene>
<evidence type="ECO:0000259" key="2">
    <source>
        <dbReference type="Pfam" id="PF01266"/>
    </source>
</evidence>
<organism evidence="3 4">
    <name type="scientific">Halomicronema hongdechloris C2206</name>
    <dbReference type="NCBI Taxonomy" id="1641165"/>
    <lineage>
        <taxon>Bacteria</taxon>
        <taxon>Bacillati</taxon>
        <taxon>Cyanobacteriota</taxon>
        <taxon>Cyanophyceae</taxon>
        <taxon>Nodosilineales</taxon>
        <taxon>Nodosilineaceae</taxon>
        <taxon>Halomicronema</taxon>
    </lineage>
</organism>
<proteinExistence type="predicted"/>
<accession>A0A1Z3HK42</accession>
<dbReference type="Gene3D" id="3.50.50.60">
    <property type="entry name" value="FAD/NAD(P)-binding domain"/>
    <property type="match status" value="1"/>
</dbReference>
<dbReference type="EMBL" id="CP021983">
    <property type="protein sequence ID" value="ASC70682.1"/>
    <property type="molecule type" value="Genomic_DNA"/>
</dbReference>
<feature type="domain" description="FAD dependent oxidoreductase" evidence="2">
    <location>
        <begin position="5"/>
        <end position="372"/>
    </location>
</feature>